<gene>
    <name evidence="13" type="primary">htpX_2</name>
    <name evidence="13" type="ORF">GCM10009020_13930</name>
</gene>
<proteinExistence type="inferred from homology"/>
<name>A0AAV3T8J1_9EURY</name>
<organism evidence="13 14">
    <name type="scientific">Natronoarchaeum mannanilyticum</name>
    <dbReference type="NCBI Taxonomy" id="926360"/>
    <lineage>
        <taxon>Archaea</taxon>
        <taxon>Methanobacteriati</taxon>
        <taxon>Methanobacteriota</taxon>
        <taxon>Stenosarchaea group</taxon>
        <taxon>Halobacteria</taxon>
        <taxon>Halobacteriales</taxon>
        <taxon>Natronoarchaeaceae</taxon>
    </lineage>
</organism>
<dbReference type="Proteomes" id="UP001500420">
    <property type="component" value="Unassembled WGS sequence"/>
</dbReference>
<dbReference type="CDD" id="cd07327">
    <property type="entry name" value="M48B_HtpX_like"/>
    <property type="match status" value="1"/>
</dbReference>
<protein>
    <submittedName>
        <fullName evidence="13">Zinc metalloprotease HtpX</fullName>
    </submittedName>
</protein>
<dbReference type="EMBL" id="BAAADV010000001">
    <property type="protein sequence ID" value="GAA0669222.1"/>
    <property type="molecule type" value="Genomic_DNA"/>
</dbReference>
<dbReference type="PANTHER" id="PTHR43221">
    <property type="entry name" value="PROTEASE HTPX"/>
    <property type="match status" value="1"/>
</dbReference>
<evidence type="ECO:0000256" key="3">
    <source>
        <dbReference type="ARBA" id="ARBA00022692"/>
    </source>
</evidence>
<evidence type="ECO:0000256" key="6">
    <source>
        <dbReference type="ARBA" id="ARBA00022833"/>
    </source>
</evidence>
<feature type="transmembrane region" description="Helical" evidence="11">
    <location>
        <begin position="12"/>
        <end position="36"/>
    </location>
</feature>
<evidence type="ECO:0000256" key="5">
    <source>
        <dbReference type="ARBA" id="ARBA00022801"/>
    </source>
</evidence>
<feature type="domain" description="Peptidase M48" evidence="12">
    <location>
        <begin position="103"/>
        <end position="344"/>
    </location>
</feature>
<dbReference type="InterPro" id="IPR001915">
    <property type="entry name" value="Peptidase_M48"/>
</dbReference>
<evidence type="ECO:0000256" key="8">
    <source>
        <dbReference type="ARBA" id="ARBA00023049"/>
    </source>
</evidence>
<keyword evidence="2 10" id="KW-0645">Protease</keyword>
<evidence type="ECO:0000256" key="11">
    <source>
        <dbReference type="SAM" id="Phobius"/>
    </source>
</evidence>
<dbReference type="GO" id="GO:0006508">
    <property type="term" value="P:proteolysis"/>
    <property type="evidence" value="ECO:0007669"/>
    <property type="project" value="UniProtKB-KW"/>
</dbReference>
<reference evidence="13 14" key="1">
    <citation type="journal article" date="2019" name="Int. J. Syst. Evol. Microbiol.">
        <title>The Global Catalogue of Microorganisms (GCM) 10K type strain sequencing project: providing services to taxonomists for standard genome sequencing and annotation.</title>
        <authorList>
            <consortium name="The Broad Institute Genomics Platform"/>
            <consortium name="The Broad Institute Genome Sequencing Center for Infectious Disease"/>
            <person name="Wu L."/>
            <person name="Ma J."/>
        </authorList>
    </citation>
    <scope>NUCLEOTIDE SEQUENCE [LARGE SCALE GENOMIC DNA]</scope>
    <source>
        <strain evidence="13 14">JCM 16328</strain>
    </source>
</reference>
<sequence length="351" mass="37956">MALSADRRFTLRMAIALGLIVALPFAFGLAMHWVFFEVVPTLYAAWVSGVPTDGIQAPGANGLGVSYFALTGLLVAGLVAQFVFGDRFALRSSGARRVDREDRPDLHARVDRLAQRADLPAPDVAVVPEDDVPNAFAVGRSPRSSTVVVTQGLLDTLDGDELDAVIAHELAHVKNRDGALMTVAYLLPSLTYAVAAAAYFLLIHSPRTLLYADFDVDDDAGPAILGIVAVFLVTSLLTLLLSALFWAASYLMHRILSRYREYAADRGAAALTDPFALASALEAIDEEMQAAPDTDLRLEDGGIEALYVAPLETELFDRDDDALLSRDIFPATHPPTDERIGRLTDAGEERY</sequence>
<feature type="transmembrane region" description="Helical" evidence="11">
    <location>
        <begin position="223"/>
        <end position="251"/>
    </location>
</feature>
<evidence type="ECO:0000313" key="14">
    <source>
        <dbReference type="Proteomes" id="UP001500420"/>
    </source>
</evidence>
<dbReference type="GO" id="GO:0046872">
    <property type="term" value="F:metal ion binding"/>
    <property type="evidence" value="ECO:0007669"/>
    <property type="project" value="UniProtKB-KW"/>
</dbReference>
<keyword evidence="1" id="KW-1003">Cell membrane</keyword>
<keyword evidence="9 11" id="KW-0472">Membrane</keyword>
<evidence type="ECO:0000313" key="13">
    <source>
        <dbReference type="EMBL" id="GAA0669222.1"/>
    </source>
</evidence>
<keyword evidence="4" id="KW-0479">Metal-binding</keyword>
<evidence type="ECO:0000256" key="9">
    <source>
        <dbReference type="ARBA" id="ARBA00023136"/>
    </source>
</evidence>
<dbReference type="PANTHER" id="PTHR43221:SF2">
    <property type="entry name" value="PROTEASE HTPX HOMOLOG"/>
    <property type="match status" value="1"/>
</dbReference>
<dbReference type="RefSeq" id="WP_343773210.1">
    <property type="nucleotide sequence ID" value="NZ_BAAADV010000001.1"/>
</dbReference>
<keyword evidence="8 10" id="KW-0482">Metalloprotease</keyword>
<keyword evidence="3 11" id="KW-0812">Transmembrane</keyword>
<keyword evidence="7 11" id="KW-1133">Transmembrane helix</keyword>
<dbReference type="Pfam" id="PF01435">
    <property type="entry name" value="Peptidase_M48"/>
    <property type="match status" value="1"/>
</dbReference>
<accession>A0AAV3T8J1</accession>
<dbReference type="AlphaFoldDB" id="A0AAV3T8J1"/>
<feature type="transmembrane region" description="Helical" evidence="11">
    <location>
        <begin position="67"/>
        <end position="90"/>
    </location>
</feature>
<evidence type="ECO:0000256" key="2">
    <source>
        <dbReference type="ARBA" id="ARBA00022670"/>
    </source>
</evidence>
<comment type="cofactor">
    <cofactor evidence="10">
        <name>Zn(2+)</name>
        <dbReference type="ChEBI" id="CHEBI:29105"/>
    </cofactor>
    <text evidence="10">Binds 1 zinc ion per subunit.</text>
</comment>
<evidence type="ECO:0000256" key="10">
    <source>
        <dbReference type="RuleBase" id="RU003983"/>
    </source>
</evidence>
<evidence type="ECO:0000256" key="1">
    <source>
        <dbReference type="ARBA" id="ARBA00022475"/>
    </source>
</evidence>
<feature type="transmembrane region" description="Helical" evidence="11">
    <location>
        <begin position="183"/>
        <end position="203"/>
    </location>
</feature>
<dbReference type="InterPro" id="IPR050083">
    <property type="entry name" value="HtpX_protease"/>
</dbReference>
<keyword evidence="6 10" id="KW-0862">Zinc</keyword>
<dbReference type="Gene3D" id="3.30.2010.10">
    <property type="entry name" value="Metalloproteases ('zincins'), catalytic domain"/>
    <property type="match status" value="1"/>
</dbReference>
<comment type="similarity">
    <text evidence="10">Belongs to the peptidase M48 family.</text>
</comment>
<evidence type="ECO:0000259" key="12">
    <source>
        <dbReference type="Pfam" id="PF01435"/>
    </source>
</evidence>
<keyword evidence="5 10" id="KW-0378">Hydrolase</keyword>
<dbReference type="GO" id="GO:0004222">
    <property type="term" value="F:metalloendopeptidase activity"/>
    <property type="evidence" value="ECO:0007669"/>
    <property type="project" value="InterPro"/>
</dbReference>
<evidence type="ECO:0000256" key="4">
    <source>
        <dbReference type="ARBA" id="ARBA00022723"/>
    </source>
</evidence>
<keyword evidence="14" id="KW-1185">Reference proteome</keyword>
<comment type="caution">
    <text evidence="13">The sequence shown here is derived from an EMBL/GenBank/DDBJ whole genome shotgun (WGS) entry which is preliminary data.</text>
</comment>
<evidence type="ECO:0000256" key="7">
    <source>
        <dbReference type="ARBA" id="ARBA00022989"/>
    </source>
</evidence>